<dbReference type="Proteomes" id="UP000587462">
    <property type="component" value="Unassembled WGS sequence"/>
</dbReference>
<dbReference type="InterPro" id="IPR037185">
    <property type="entry name" value="EmrE-like"/>
</dbReference>
<feature type="transmembrane region" description="Helical" evidence="7">
    <location>
        <begin position="162"/>
        <end position="180"/>
    </location>
</feature>
<evidence type="ECO:0000256" key="3">
    <source>
        <dbReference type="ARBA" id="ARBA00022692"/>
    </source>
</evidence>
<evidence type="ECO:0000256" key="2">
    <source>
        <dbReference type="ARBA" id="ARBA00007362"/>
    </source>
</evidence>
<feature type="transmembrane region" description="Helical" evidence="7">
    <location>
        <begin position="220"/>
        <end position="239"/>
    </location>
</feature>
<feature type="compositionally biased region" description="Low complexity" evidence="6">
    <location>
        <begin position="22"/>
        <end position="33"/>
    </location>
</feature>
<evidence type="ECO:0000256" key="7">
    <source>
        <dbReference type="SAM" id="Phobius"/>
    </source>
</evidence>
<dbReference type="InterPro" id="IPR050638">
    <property type="entry name" value="AA-Vitamin_Transporters"/>
</dbReference>
<feature type="transmembrane region" description="Helical" evidence="7">
    <location>
        <begin position="285"/>
        <end position="304"/>
    </location>
</feature>
<gene>
    <name evidence="9" type="ORF">HG542_12155</name>
</gene>
<keyword evidence="3 7" id="KW-0812">Transmembrane</keyword>
<evidence type="ECO:0000256" key="5">
    <source>
        <dbReference type="ARBA" id="ARBA00023136"/>
    </source>
</evidence>
<feature type="region of interest" description="Disordered" evidence="6">
    <location>
        <begin position="1"/>
        <end position="38"/>
    </location>
</feature>
<name>A0A7Y7B3S7_STRMO</name>
<dbReference type="PANTHER" id="PTHR32322:SF2">
    <property type="entry name" value="EAMA DOMAIN-CONTAINING PROTEIN"/>
    <property type="match status" value="1"/>
</dbReference>
<evidence type="ECO:0000256" key="6">
    <source>
        <dbReference type="SAM" id="MobiDB-lite"/>
    </source>
</evidence>
<dbReference type="InterPro" id="IPR000620">
    <property type="entry name" value="EamA_dom"/>
</dbReference>
<dbReference type="GO" id="GO:0016020">
    <property type="term" value="C:membrane"/>
    <property type="evidence" value="ECO:0007669"/>
    <property type="project" value="UniProtKB-SubCell"/>
</dbReference>
<feature type="transmembrane region" description="Helical" evidence="7">
    <location>
        <begin position="251"/>
        <end position="273"/>
    </location>
</feature>
<proteinExistence type="inferred from homology"/>
<keyword evidence="4 7" id="KW-1133">Transmembrane helix</keyword>
<evidence type="ECO:0000313" key="9">
    <source>
        <dbReference type="EMBL" id="NVK78417.1"/>
    </source>
</evidence>
<dbReference type="PANTHER" id="PTHR32322">
    <property type="entry name" value="INNER MEMBRANE TRANSPORTER"/>
    <property type="match status" value="1"/>
</dbReference>
<comment type="similarity">
    <text evidence="2">Belongs to the EamA transporter family.</text>
</comment>
<dbReference type="Pfam" id="PF00892">
    <property type="entry name" value="EamA"/>
    <property type="match status" value="2"/>
</dbReference>
<keyword evidence="5 7" id="KW-0472">Membrane</keyword>
<feature type="transmembrane region" description="Helical" evidence="7">
    <location>
        <begin position="186"/>
        <end position="208"/>
    </location>
</feature>
<sequence>MRRPFDGAGALLGRTRTRETTTTDCSTTSGERTVSTPTSTPALRGLACLAIAGTTWGTTGAAVEIVYRSSDFGPMAVSFWRFLGGAALLLAARRTPRGPRPVRGRVLLFTGTGIALAVFQTAYFGAVEETGLAVATIVALGAAPVLTAAGGRLFLGEHVGRGGLLAVGGALTGLAVLVLGNQQSAVHPLGVGLALLSAAGFAASSLLGRWTGRHGAGEDPYTLTLGSFGVGAVVLLPFACGEGLVPHTAHAGRVLLMLLYVVAVTTALAYPLYFAGAAAVRAATASVVMLIEPVSAAALAVLLLGERLTVATAGGAAVLLAAIAGLAVAESRTAVGS</sequence>
<comment type="subcellular location">
    <subcellularLocation>
        <location evidence="1">Membrane</location>
        <topology evidence="1">Multi-pass membrane protein</topology>
    </subcellularLocation>
</comment>
<dbReference type="SUPFAM" id="SSF103481">
    <property type="entry name" value="Multidrug resistance efflux transporter EmrE"/>
    <property type="match status" value="2"/>
</dbReference>
<feature type="transmembrane region" description="Helical" evidence="7">
    <location>
        <begin position="104"/>
        <end position="126"/>
    </location>
</feature>
<evidence type="ECO:0000256" key="4">
    <source>
        <dbReference type="ARBA" id="ARBA00022989"/>
    </source>
</evidence>
<reference evidence="9 10" key="1">
    <citation type="submission" date="2020-04" db="EMBL/GenBank/DDBJ databases">
        <title>Draft Genome Sequence of Streptomyces morookaense DSM 40503, an 8-azaguanine-producing strain.</title>
        <authorList>
            <person name="Qi J."/>
            <person name="Gao J.-M."/>
        </authorList>
    </citation>
    <scope>NUCLEOTIDE SEQUENCE [LARGE SCALE GENOMIC DNA]</scope>
    <source>
        <strain evidence="9 10">DSM 40503</strain>
    </source>
</reference>
<evidence type="ECO:0000313" key="10">
    <source>
        <dbReference type="Proteomes" id="UP000587462"/>
    </source>
</evidence>
<feature type="transmembrane region" description="Helical" evidence="7">
    <location>
        <begin position="132"/>
        <end position="155"/>
    </location>
</feature>
<dbReference type="AlphaFoldDB" id="A0A7Y7B3S7"/>
<accession>A0A7Y7B3S7</accession>
<feature type="transmembrane region" description="Helical" evidence="7">
    <location>
        <begin position="310"/>
        <end position="329"/>
    </location>
</feature>
<comment type="caution">
    <text evidence="9">The sequence shown here is derived from an EMBL/GenBank/DDBJ whole genome shotgun (WGS) entry which is preliminary data.</text>
</comment>
<feature type="transmembrane region" description="Helical" evidence="7">
    <location>
        <begin position="72"/>
        <end position="92"/>
    </location>
</feature>
<organism evidence="9 10">
    <name type="scientific">Streptomyces morookaense</name>
    <name type="common">Streptoverticillium morookaense</name>
    <dbReference type="NCBI Taxonomy" id="1970"/>
    <lineage>
        <taxon>Bacteria</taxon>
        <taxon>Bacillati</taxon>
        <taxon>Actinomycetota</taxon>
        <taxon>Actinomycetes</taxon>
        <taxon>Kitasatosporales</taxon>
        <taxon>Streptomycetaceae</taxon>
        <taxon>Streptomyces</taxon>
    </lineage>
</organism>
<protein>
    <submittedName>
        <fullName evidence="9">DMT family transporter</fullName>
    </submittedName>
</protein>
<keyword evidence="10" id="KW-1185">Reference proteome</keyword>
<evidence type="ECO:0000256" key="1">
    <source>
        <dbReference type="ARBA" id="ARBA00004141"/>
    </source>
</evidence>
<feature type="domain" description="EamA" evidence="8">
    <location>
        <begin position="44"/>
        <end position="178"/>
    </location>
</feature>
<evidence type="ECO:0000259" key="8">
    <source>
        <dbReference type="Pfam" id="PF00892"/>
    </source>
</evidence>
<feature type="domain" description="EamA" evidence="8">
    <location>
        <begin position="189"/>
        <end position="326"/>
    </location>
</feature>
<dbReference type="EMBL" id="JABBXF010000023">
    <property type="protein sequence ID" value="NVK78417.1"/>
    <property type="molecule type" value="Genomic_DNA"/>
</dbReference>